<dbReference type="InterPro" id="IPR008984">
    <property type="entry name" value="SMAD_FHA_dom_sf"/>
</dbReference>
<proteinExistence type="inferred from homology"/>
<keyword evidence="5 9" id="KW-0067">ATP-binding</keyword>
<dbReference type="InterPro" id="IPR001752">
    <property type="entry name" value="Kinesin_motor_dom"/>
</dbReference>
<feature type="coiled-coil region" evidence="10">
    <location>
        <begin position="621"/>
        <end position="739"/>
    </location>
</feature>
<keyword evidence="14" id="KW-1185">Reference proteome</keyword>
<feature type="coiled-coil region" evidence="10">
    <location>
        <begin position="404"/>
        <end position="432"/>
    </location>
</feature>
<comment type="caution">
    <text evidence="13">The sequence shown here is derived from an EMBL/GenBank/DDBJ whole genome shotgun (WGS) entry which is preliminary data.</text>
</comment>
<comment type="subcellular location">
    <subcellularLocation>
        <location evidence="1">Cytoplasm</location>
        <location evidence="1">Cytoskeleton</location>
    </subcellularLocation>
</comment>
<feature type="coiled-coil region" evidence="10">
    <location>
        <begin position="1112"/>
        <end position="1181"/>
    </location>
</feature>
<organism evidence="13 14">
    <name type="scientific">Phytophthora oleae</name>
    <dbReference type="NCBI Taxonomy" id="2107226"/>
    <lineage>
        <taxon>Eukaryota</taxon>
        <taxon>Sar</taxon>
        <taxon>Stramenopiles</taxon>
        <taxon>Oomycota</taxon>
        <taxon>Peronosporomycetes</taxon>
        <taxon>Peronosporales</taxon>
        <taxon>Peronosporaceae</taxon>
        <taxon>Phytophthora</taxon>
    </lineage>
</organism>
<dbReference type="GO" id="GO:0003774">
    <property type="term" value="F:cytoskeletal motor activity"/>
    <property type="evidence" value="ECO:0007669"/>
    <property type="project" value="UniProtKB-UniRule"/>
</dbReference>
<evidence type="ECO:0000256" key="1">
    <source>
        <dbReference type="ARBA" id="ARBA00004245"/>
    </source>
</evidence>
<dbReference type="Gene3D" id="3.40.850.10">
    <property type="entry name" value="Kinesin motor domain"/>
    <property type="match status" value="1"/>
</dbReference>
<evidence type="ECO:0000256" key="4">
    <source>
        <dbReference type="ARBA" id="ARBA00022741"/>
    </source>
</evidence>
<dbReference type="InterPro" id="IPR027417">
    <property type="entry name" value="P-loop_NTPase"/>
</dbReference>
<evidence type="ECO:0000313" key="14">
    <source>
        <dbReference type="Proteomes" id="UP001632037"/>
    </source>
</evidence>
<dbReference type="InterPro" id="IPR036961">
    <property type="entry name" value="Kinesin_motor_dom_sf"/>
</dbReference>
<dbReference type="Pfam" id="PF16183">
    <property type="entry name" value="Kinesin_assoc"/>
    <property type="match status" value="1"/>
</dbReference>
<evidence type="ECO:0000256" key="10">
    <source>
        <dbReference type="SAM" id="Coils"/>
    </source>
</evidence>
<evidence type="ECO:0000256" key="3">
    <source>
        <dbReference type="ARBA" id="ARBA00022701"/>
    </source>
</evidence>
<dbReference type="PROSITE" id="PS50067">
    <property type="entry name" value="KINESIN_MOTOR_2"/>
    <property type="match status" value="1"/>
</dbReference>
<dbReference type="Proteomes" id="UP001632037">
    <property type="component" value="Unassembled WGS sequence"/>
</dbReference>
<accession>A0ABD3F6X7</accession>
<dbReference type="Gene3D" id="6.10.250.2520">
    <property type="match status" value="1"/>
</dbReference>
<dbReference type="GO" id="GO:0005874">
    <property type="term" value="C:microtubule"/>
    <property type="evidence" value="ECO:0007669"/>
    <property type="project" value="UniProtKB-KW"/>
</dbReference>
<protein>
    <recommendedName>
        <fullName evidence="12">Kinesin motor domain-containing protein</fullName>
    </recommendedName>
</protein>
<keyword evidence="4 9" id="KW-0547">Nucleotide-binding</keyword>
<keyword evidence="8" id="KW-0206">Cytoskeleton</keyword>
<keyword evidence="6 10" id="KW-0175">Coiled coil</keyword>
<dbReference type="Pfam" id="PF00498">
    <property type="entry name" value="FHA"/>
    <property type="match status" value="1"/>
</dbReference>
<evidence type="ECO:0000256" key="9">
    <source>
        <dbReference type="PROSITE-ProRule" id="PRU00283"/>
    </source>
</evidence>
<feature type="binding site" evidence="9">
    <location>
        <begin position="96"/>
        <end position="103"/>
    </location>
    <ligand>
        <name>ATP</name>
        <dbReference type="ChEBI" id="CHEBI:30616"/>
    </ligand>
</feature>
<dbReference type="Pfam" id="PF00225">
    <property type="entry name" value="Kinesin"/>
    <property type="match status" value="1"/>
</dbReference>
<dbReference type="SMART" id="SM00129">
    <property type="entry name" value="KISc"/>
    <property type="match status" value="1"/>
</dbReference>
<evidence type="ECO:0000256" key="5">
    <source>
        <dbReference type="ARBA" id="ARBA00022840"/>
    </source>
</evidence>
<feature type="compositionally biased region" description="Gly residues" evidence="11">
    <location>
        <begin position="382"/>
        <end position="396"/>
    </location>
</feature>
<comment type="similarity">
    <text evidence="9">Belongs to the TRAFAC class myosin-kinesin ATPase superfamily. Kinesin family.</text>
</comment>
<gene>
    <name evidence="13" type="ORF">V7S43_012465</name>
</gene>
<dbReference type="PROSITE" id="PS00411">
    <property type="entry name" value="KINESIN_MOTOR_1"/>
    <property type="match status" value="1"/>
</dbReference>
<feature type="region of interest" description="Disordered" evidence="11">
    <location>
        <begin position="1285"/>
        <end position="1313"/>
    </location>
</feature>
<dbReference type="InterPro" id="IPR000253">
    <property type="entry name" value="FHA_dom"/>
</dbReference>
<sequence length="1313" mass="147673">MSDNVQVAVRVRPFNEREKSMESTSCIRMVKETQQTIITDPETNVEKAFTFDYSYNSFAPPSETDHASQQTVWEDIGIKVLEHAWNGFNVSLFAYGQTGAGKSFSMVGYGSDKGIIPKASEVIFERIEGNTTEVTFKVEASMMEIYNEHVKDLFNPSSDNLKVRDHPSQGPYAEGLTRSAVSSYREIDRLMNAGILARTTASTNMNATSSRAHTIFQIIVTQSELNPSTGKVMDKVSRINLIDLAGSERATSTGATGSRLKEGAAINQSLSALGNCISALADLANGKKVLVPYRNSKLTHLLKDSLGGNSKTIMIAALSPASVNYSETLGTLRYADRAKQIKNKAIVNEDPNQILIRQLKEELDMLRKSMMENIDARPPSRGMGGSTGDAELGGFGSPRINTARERELAAIREQLEENQRLLQESEKTWNERLKETEDLARKREEQLKVLGLVSNANELKEKAMTNPHLLNLNEDQQMSEKLVYFINAGLNKVGRIDADEEQNIVVGGLGILKEHCIITRREQTEEDNEENRRVLSSLFITGCRGSKVFVNAEPLKEGEEMELHHCDRLILGNSNVFRIVIPSTRPGNPTAEDLAHESRFDWQCAMKELNSKQVKATLEAEANAEKEKREMDARMKKMEEMMQAEQKLAEEKLGKQREEWELHVRALNEQMKEKELEIKTQMQTEGDNDKKKLAEQLAQQESKLAEELVKAEIQFEKKQQELVERQKELEVSLQKQMREAKVLGSQKERERIERAKYDDLLLQSIPLVNEANSIADELQKQTLFTLRLITNGPILTTLAGKAETLEDEELFISNGIGAELKVEVNFQEAGTFRSVMWDVEQFHANVYVMREMYQTFIEHNRLPTYVDTWKITYGDDCDPFCDPPRPQLIGKSFVFLRNLVFGCKITETTSIFNHLGGTSGSLKCEITPTILSHEWQACQHRLVEICPQDIETLVLPTLSSFFGSNLRLNIFVESLRGIPGKLCKDAYVSFQWSGEEFVEHKSEPTSSPSVDPQLNFQVVVEQVITHELVDFLQNSPLEFSVFGIVPSSNLNKVASHAVTLKNTSSTAELFNGDGSVQFYNADAFGRNTLLKKKSMRRRKGKAMEDENSDATLQQYQEQLAVQEKTLAENTLELEYKSQEVVTLQQYLEAEQTQNADLRAALESLERTNKLLKAKLEQQILKESTAVAVSEPPVPVIKPRERPKTASKRRSRTEMVTFESAEATSVESPQDDAKPIEKQESQSDTLSSKEYRALAVNFDAIGSQRSVRAEGSLATATMSRITTYPALAGDSRDSEDQIVPKRIEKPRKSECTVM</sequence>
<evidence type="ECO:0000256" key="8">
    <source>
        <dbReference type="ARBA" id="ARBA00023212"/>
    </source>
</evidence>
<dbReference type="EMBL" id="JBIMZQ010000031">
    <property type="protein sequence ID" value="KAL3662613.1"/>
    <property type="molecule type" value="Genomic_DNA"/>
</dbReference>
<dbReference type="FunFam" id="3.40.850.10:FF:000063">
    <property type="entry name" value="Kinesin-like protein"/>
    <property type="match status" value="1"/>
</dbReference>
<evidence type="ECO:0000256" key="2">
    <source>
        <dbReference type="ARBA" id="ARBA00022490"/>
    </source>
</evidence>
<dbReference type="GO" id="GO:0005524">
    <property type="term" value="F:ATP binding"/>
    <property type="evidence" value="ECO:0007669"/>
    <property type="project" value="UniProtKB-UniRule"/>
</dbReference>
<feature type="domain" description="Kinesin motor" evidence="12">
    <location>
        <begin position="4"/>
        <end position="341"/>
    </location>
</feature>
<keyword evidence="3" id="KW-0493">Microtubule</keyword>
<dbReference type="InterPro" id="IPR032405">
    <property type="entry name" value="Kinesin_assoc"/>
</dbReference>
<keyword evidence="2" id="KW-0963">Cytoplasm</keyword>
<evidence type="ECO:0000313" key="13">
    <source>
        <dbReference type="EMBL" id="KAL3662613.1"/>
    </source>
</evidence>
<feature type="compositionally biased region" description="Basic and acidic residues" evidence="11">
    <location>
        <begin position="1289"/>
        <end position="1313"/>
    </location>
</feature>
<feature type="compositionally biased region" description="Basic and acidic residues" evidence="11">
    <location>
        <begin position="1230"/>
        <end position="1246"/>
    </location>
</feature>
<keyword evidence="7 9" id="KW-0505">Motor protein</keyword>
<reference evidence="13 14" key="1">
    <citation type="submission" date="2024-09" db="EMBL/GenBank/DDBJ databases">
        <title>Genome sequencing and assembly of Phytophthora oleae, isolate VK10A, causative agent of rot of olive drupes.</title>
        <authorList>
            <person name="Conti Taguali S."/>
            <person name="Riolo M."/>
            <person name="La Spada F."/>
            <person name="Cacciola S.O."/>
            <person name="Dionisio G."/>
        </authorList>
    </citation>
    <scope>NUCLEOTIDE SEQUENCE [LARGE SCALE GENOMIC DNA]</scope>
    <source>
        <strain evidence="13 14">VK10A</strain>
    </source>
</reference>
<feature type="region of interest" description="Disordered" evidence="11">
    <location>
        <begin position="1194"/>
        <end position="1246"/>
    </location>
</feature>
<dbReference type="SUPFAM" id="SSF52540">
    <property type="entry name" value="P-loop containing nucleoside triphosphate hydrolases"/>
    <property type="match status" value="1"/>
</dbReference>
<evidence type="ECO:0000259" key="12">
    <source>
        <dbReference type="PROSITE" id="PS50067"/>
    </source>
</evidence>
<dbReference type="Gene3D" id="2.60.200.20">
    <property type="match status" value="1"/>
</dbReference>
<name>A0ABD3F6X7_9STRA</name>
<evidence type="ECO:0000256" key="7">
    <source>
        <dbReference type="ARBA" id="ARBA00023175"/>
    </source>
</evidence>
<feature type="region of interest" description="Disordered" evidence="11">
    <location>
        <begin position="375"/>
        <end position="398"/>
    </location>
</feature>
<dbReference type="SUPFAM" id="SSF49879">
    <property type="entry name" value="SMAD/FHA domain"/>
    <property type="match status" value="1"/>
</dbReference>
<dbReference type="PRINTS" id="PR00380">
    <property type="entry name" value="KINESINHEAVY"/>
</dbReference>
<evidence type="ECO:0000256" key="11">
    <source>
        <dbReference type="SAM" id="MobiDB-lite"/>
    </source>
</evidence>
<dbReference type="CDD" id="cd22709">
    <property type="entry name" value="FHA_KIF28P"/>
    <property type="match status" value="1"/>
</dbReference>
<dbReference type="PANTHER" id="PTHR47117">
    <property type="entry name" value="STAR-RELATED LIPID TRANSFER PROTEIN 9"/>
    <property type="match status" value="1"/>
</dbReference>
<evidence type="ECO:0000256" key="6">
    <source>
        <dbReference type="ARBA" id="ARBA00023054"/>
    </source>
</evidence>
<dbReference type="InterPro" id="IPR019821">
    <property type="entry name" value="Kinesin_motor_CS"/>
</dbReference>